<dbReference type="PANTHER" id="PTHR13947:SF37">
    <property type="entry name" value="LD18367P"/>
    <property type="match status" value="1"/>
</dbReference>
<evidence type="ECO:0000313" key="4">
    <source>
        <dbReference type="EMBL" id="MXN66004.1"/>
    </source>
</evidence>
<dbReference type="PANTHER" id="PTHR13947">
    <property type="entry name" value="GNAT FAMILY N-ACETYLTRANSFERASE"/>
    <property type="match status" value="1"/>
</dbReference>
<feature type="domain" description="HTH marR-type" evidence="2">
    <location>
        <begin position="5"/>
        <end position="140"/>
    </location>
</feature>
<accession>A0A7X3LVR8</accession>
<dbReference type="InterPro" id="IPR000835">
    <property type="entry name" value="HTH_MarR-typ"/>
</dbReference>
<evidence type="ECO:0000259" key="3">
    <source>
        <dbReference type="PROSITE" id="PS51186"/>
    </source>
</evidence>
<dbReference type="PROSITE" id="PS51186">
    <property type="entry name" value="GNAT"/>
    <property type="match status" value="1"/>
</dbReference>
<dbReference type="InterPro" id="IPR036388">
    <property type="entry name" value="WH-like_DNA-bd_sf"/>
</dbReference>
<dbReference type="Pfam" id="PF00583">
    <property type="entry name" value="Acetyltransf_1"/>
    <property type="match status" value="1"/>
</dbReference>
<dbReference type="InterPro" id="IPR036390">
    <property type="entry name" value="WH_DNA-bd_sf"/>
</dbReference>
<dbReference type="RefSeq" id="WP_160776236.1">
    <property type="nucleotide sequence ID" value="NZ_WUMV01000006.1"/>
</dbReference>
<dbReference type="Gene3D" id="3.40.630.30">
    <property type="match status" value="1"/>
</dbReference>
<protein>
    <submittedName>
        <fullName evidence="4">GNAT family N-acetyltransferase</fullName>
    </submittedName>
</protein>
<keyword evidence="1 4" id="KW-0808">Transferase</keyword>
<dbReference type="CDD" id="cd04301">
    <property type="entry name" value="NAT_SF"/>
    <property type="match status" value="1"/>
</dbReference>
<dbReference type="InterPro" id="IPR016181">
    <property type="entry name" value="Acyl_CoA_acyltransferase"/>
</dbReference>
<dbReference type="SMART" id="SM00347">
    <property type="entry name" value="HTH_MARR"/>
    <property type="match status" value="1"/>
</dbReference>
<dbReference type="Gene3D" id="1.10.10.10">
    <property type="entry name" value="Winged helix-like DNA-binding domain superfamily/Winged helix DNA-binding domain"/>
    <property type="match status" value="1"/>
</dbReference>
<dbReference type="GO" id="GO:0003700">
    <property type="term" value="F:DNA-binding transcription factor activity"/>
    <property type="evidence" value="ECO:0007669"/>
    <property type="project" value="InterPro"/>
</dbReference>
<name>A0A7X3LVR8_9HYPH</name>
<sequence>MNIHADPRVSRIRAASRKLVRELGFMQKTLAGTEYSASAIHAIIEIGERGKMSARDLCNTLLLEKSTVSRLLRMLVERGIVEELRSDTDARSKDLRLTAEGNRVLGGISRWAETRVAAALATLDGSQKDCVVDGLELYSSALLAGRSNSGQSIDGAVTEVKAGYRPGIVGWIAQMHGSYYARERGFGVMFESIVARGVAEFGPRIENPANEIWYVEEGGELRGTIAIDGEDLGDNRGHLRWFFLDPRLRGRGLGKELMRRAMEHCDAQGFAETHLWTLKGLDTARALYEAFGFELAEEYSGDQWGMEVIEQKFVRKRPE</sequence>
<feature type="domain" description="N-acetyltransferase" evidence="3">
    <location>
        <begin position="162"/>
        <end position="315"/>
    </location>
</feature>
<evidence type="ECO:0000259" key="2">
    <source>
        <dbReference type="PROSITE" id="PS50995"/>
    </source>
</evidence>
<dbReference type="InterPro" id="IPR000182">
    <property type="entry name" value="GNAT_dom"/>
</dbReference>
<dbReference type="EMBL" id="WUMV01000006">
    <property type="protein sequence ID" value="MXN66004.1"/>
    <property type="molecule type" value="Genomic_DNA"/>
</dbReference>
<comment type="caution">
    <text evidence="4">The sequence shown here is derived from an EMBL/GenBank/DDBJ whole genome shotgun (WGS) entry which is preliminary data.</text>
</comment>
<evidence type="ECO:0000256" key="1">
    <source>
        <dbReference type="ARBA" id="ARBA00022679"/>
    </source>
</evidence>
<dbReference type="GO" id="GO:0008080">
    <property type="term" value="F:N-acetyltransferase activity"/>
    <property type="evidence" value="ECO:0007669"/>
    <property type="project" value="InterPro"/>
</dbReference>
<organism evidence="4 5">
    <name type="scientific">Stappia sediminis</name>
    <dbReference type="NCBI Taxonomy" id="2692190"/>
    <lineage>
        <taxon>Bacteria</taxon>
        <taxon>Pseudomonadati</taxon>
        <taxon>Pseudomonadota</taxon>
        <taxon>Alphaproteobacteria</taxon>
        <taxon>Hyphomicrobiales</taxon>
        <taxon>Stappiaceae</taxon>
        <taxon>Stappia</taxon>
    </lineage>
</organism>
<proteinExistence type="predicted"/>
<dbReference type="Pfam" id="PF12802">
    <property type="entry name" value="MarR_2"/>
    <property type="match status" value="1"/>
</dbReference>
<dbReference type="SUPFAM" id="SSF46785">
    <property type="entry name" value="Winged helix' DNA-binding domain"/>
    <property type="match status" value="1"/>
</dbReference>
<dbReference type="SUPFAM" id="SSF55729">
    <property type="entry name" value="Acyl-CoA N-acyltransferases (Nat)"/>
    <property type="match status" value="1"/>
</dbReference>
<dbReference type="PROSITE" id="PS50995">
    <property type="entry name" value="HTH_MARR_2"/>
    <property type="match status" value="1"/>
</dbReference>
<reference evidence="4 5" key="1">
    <citation type="submission" date="2019-12" db="EMBL/GenBank/DDBJ databases">
        <authorList>
            <person name="Li M."/>
        </authorList>
    </citation>
    <scope>NUCLEOTIDE SEQUENCE [LARGE SCALE GENOMIC DNA]</scope>
    <source>
        <strain evidence="4 5">GBMRC 2046</strain>
    </source>
</reference>
<gene>
    <name evidence="4" type="ORF">GR183_13910</name>
</gene>
<evidence type="ECO:0000313" key="5">
    <source>
        <dbReference type="Proteomes" id="UP000433101"/>
    </source>
</evidence>
<dbReference type="AlphaFoldDB" id="A0A7X3LVR8"/>
<keyword evidence="5" id="KW-1185">Reference proteome</keyword>
<dbReference type="InterPro" id="IPR050769">
    <property type="entry name" value="NAT_camello-type"/>
</dbReference>
<dbReference type="Proteomes" id="UP000433101">
    <property type="component" value="Unassembled WGS sequence"/>
</dbReference>